<keyword evidence="3" id="KW-0639">Primosome</keyword>
<evidence type="ECO:0000256" key="1">
    <source>
        <dbReference type="ARBA" id="ARBA00001966"/>
    </source>
</evidence>
<accession>A0A6J1MHN1</accession>
<dbReference type="GO" id="GO:0046872">
    <property type="term" value="F:metal ion binding"/>
    <property type="evidence" value="ECO:0007669"/>
    <property type="project" value="UniProtKB-KW"/>
</dbReference>
<dbReference type="AlphaFoldDB" id="A0A6J1MHN1"/>
<dbReference type="PANTHER" id="PTHR10537:SF4">
    <property type="entry name" value="DNA PRIMASE LARGE SUBUNIT"/>
    <property type="match status" value="1"/>
</dbReference>
<evidence type="ECO:0000256" key="4">
    <source>
        <dbReference type="ARBA" id="ARBA00022705"/>
    </source>
</evidence>
<reference evidence="10" key="1">
    <citation type="submission" date="2025-08" db="UniProtKB">
        <authorList>
            <consortium name="RefSeq"/>
        </authorList>
    </citation>
    <scope>IDENTIFICATION</scope>
</reference>
<dbReference type="InterPro" id="IPR058560">
    <property type="entry name" value="DNA_primase_C"/>
</dbReference>
<dbReference type="GO" id="GO:0005658">
    <property type="term" value="C:alpha DNA polymerase:primase complex"/>
    <property type="evidence" value="ECO:0007669"/>
    <property type="project" value="TreeGrafter"/>
</dbReference>
<dbReference type="Gene3D" id="1.20.930.80">
    <property type="match status" value="1"/>
</dbReference>
<gene>
    <name evidence="10" type="primary">LOC112043526</name>
</gene>
<dbReference type="PANTHER" id="PTHR10537">
    <property type="entry name" value="DNA PRIMASE LARGE SUBUNIT"/>
    <property type="match status" value="1"/>
</dbReference>
<dbReference type="OrthoDB" id="421393at2759"/>
<protein>
    <submittedName>
        <fullName evidence="10">DNA primase large subunit-like</fullName>
    </submittedName>
</protein>
<sequence>MSFFYLNAVKGDIPVHLLETVVMKRLEYLESIVKSEANAYNEYVVEGSVYDVVGHYTLCIVAILEGREEFKQYIIRGEDMLFMRRLKALSAYDLRCFAKKLLRIIRKLCSELHCLKPLRALCRHLMLRDMAHHVSSICAENCSVHTLSVSFKHCLAFVAKRQVVLENGVAHIPCSKWKDYLLNLFHCNLKNRLYKIDISGLRHDPRVTDLLRKVGKEIAPLNRFNITVLRSLDVDVASKMFPPCMLHLHQHLRNTHRLTHDQRFYYSLFLKDLGMPVEEAIMFWREEYQKPPNGKSACCHNWAKDEKKFVYGIRHMYGLEGGRKEYSCRNCHQIQNCDTVYSEGGCPFKSFDDNKMEEILNISKTDPVLSQINELRAQRKYTSACVTLLQNRNANKPQSVKGDGMNFNFTPLKYYLVLTNSLTSS</sequence>
<dbReference type="GeneID" id="112043526"/>
<organism evidence="9 10">
    <name type="scientific">Bicyclus anynana</name>
    <name type="common">Squinting bush brown butterfly</name>
    <dbReference type="NCBI Taxonomy" id="110368"/>
    <lineage>
        <taxon>Eukaryota</taxon>
        <taxon>Metazoa</taxon>
        <taxon>Ecdysozoa</taxon>
        <taxon>Arthropoda</taxon>
        <taxon>Hexapoda</taxon>
        <taxon>Insecta</taxon>
        <taxon>Pterygota</taxon>
        <taxon>Neoptera</taxon>
        <taxon>Endopterygota</taxon>
        <taxon>Lepidoptera</taxon>
        <taxon>Glossata</taxon>
        <taxon>Ditrysia</taxon>
        <taxon>Papilionoidea</taxon>
        <taxon>Nymphalidae</taxon>
        <taxon>Satyrinae</taxon>
        <taxon>Satyrini</taxon>
        <taxon>Mycalesina</taxon>
        <taxon>Bicyclus</taxon>
    </lineage>
</organism>
<dbReference type="RefSeq" id="XP_023934755.2">
    <property type="nucleotide sequence ID" value="XM_024078987.2"/>
</dbReference>
<dbReference type="Pfam" id="PF26466">
    <property type="entry name" value="DNA_primase_lrg_N"/>
    <property type="match status" value="1"/>
</dbReference>
<evidence type="ECO:0000256" key="6">
    <source>
        <dbReference type="ARBA" id="ARBA00023004"/>
    </source>
</evidence>
<dbReference type="Pfam" id="PF04104">
    <property type="entry name" value="DNA_primase_lrg"/>
    <property type="match status" value="1"/>
</dbReference>
<dbReference type="InterPro" id="IPR007238">
    <property type="entry name" value="DNA_primase_lsu_euk/arc"/>
</dbReference>
<keyword evidence="2" id="KW-0004">4Fe-4S</keyword>
<evidence type="ECO:0000313" key="9">
    <source>
        <dbReference type="Proteomes" id="UP001652582"/>
    </source>
</evidence>
<keyword evidence="7" id="KW-0411">Iron-sulfur</keyword>
<comment type="cofactor">
    <cofactor evidence="1">
        <name>[4Fe-4S] cluster</name>
        <dbReference type="ChEBI" id="CHEBI:49883"/>
    </cofactor>
</comment>
<dbReference type="KEGG" id="bany:112043526"/>
<evidence type="ECO:0000256" key="3">
    <source>
        <dbReference type="ARBA" id="ARBA00022515"/>
    </source>
</evidence>
<evidence type="ECO:0000256" key="5">
    <source>
        <dbReference type="ARBA" id="ARBA00022723"/>
    </source>
</evidence>
<proteinExistence type="predicted"/>
<evidence type="ECO:0000256" key="7">
    <source>
        <dbReference type="ARBA" id="ARBA00023014"/>
    </source>
</evidence>
<name>A0A6J1MHN1_BICAN</name>
<dbReference type="GO" id="GO:0006269">
    <property type="term" value="P:DNA replication, synthesis of primer"/>
    <property type="evidence" value="ECO:0007669"/>
    <property type="project" value="UniProtKB-KW"/>
</dbReference>
<evidence type="ECO:0000259" key="8">
    <source>
        <dbReference type="Pfam" id="PF04104"/>
    </source>
</evidence>
<dbReference type="GO" id="GO:0006270">
    <property type="term" value="P:DNA replication initiation"/>
    <property type="evidence" value="ECO:0007669"/>
    <property type="project" value="TreeGrafter"/>
</dbReference>
<feature type="domain" description="DNA primase large subunit C-terminal" evidence="8">
    <location>
        <begin position="236"/>
        <end position="415"/>
    </location>
</feature>
<dbReference type="Proteomes" id="UP001652582">
    <property type="component" value="Chromosome 10"/>
</dbReference>
<keyword evidence="6" id="KW-0408">Iron</keyword>
<evidence type="ECO:0000256" key="2">
    <source>
        <dbReference type="ARBA" id="ARBA00022485"/>
    </source>
</evidence>
<keyword evidence="4" id="KW-0235">DNA replication</keyword>
<evidence type="ECO:0000313" key="10">
    <source>
        <dbReference type="RefSeq" id="XP_023934755.2"/>
    </source>
</evidence>
<keyword evidence="5" id="KW-0479">Metal-binding</keyword>
<dbReference type="GO" id="GO:0051539">
    <property type="term" value="F:4 iron, 4 sulfur cluster binding"/>
    <property type="evidence" value="ECO:0007669"/>
    <property type="project" value="UniProtKB-KW"/>
</dbReference>
<keyword evidence="9" id="KW-1185">Reference proteome</keyword>